<protein>
    <recommendedName>
        <fullName evidence="5">7TM-DISM receptor extracellular domain-containing protein</fullName>
    </recommendedName>
</protein>
<feature type="transmembrane region" description="Helical" evidence="1">
    <location>
        <begin position="226"/>
        <end position="247"/>
    </location>
</feature>
<name>A0A928DR99_9BACT</name>
<gene>
    <name evidence="3" type="ORF">E7027_06230</name>
</gene>
<evidence type="ECO:0000313" key="3">
    <source>
        <dbReference type="EMBL" id="MBE6421701.1"/>
    </source>
</evidence>
<comment type="caution">
    <text evidence="3">The sequence shown here is derived from an EMBL/GenBank/DDBJ whole genome shotgun (WGS) entry which is preliminary data.</text>
</comment>
<dbReference type="EMBL" id="SUVG01000007">
    <property type="protein sequence ID" value="MBE6421701.1"/>
    <property type="molecule type" value="Genomic_DNA"/>
</dbReference>
<feature type="transmembrane region" description="Helical" evidence="1">
    <location>
        <begin position="171"/>
        <end position="191"/>
    </location>
</feature>
<feature type="chain" id="PRO_5037034913" description="7TM-DISM receptor extracellular domain-containing protein" evidence="2">
    <location>
        <begin position="20"/>
        <end position="252"/>
    </location>
</feature>
<accession>A0A928DR99</accession>
<sequence length="252" mass="28908">MKKIFLLTLLSFLFSPLWADVSPKPEMAFSFIYNTEAKPLIDPLHSEQIQCKDNQCMETKPLGKYGIQKLYCSAGTCFSIAYEYDHFQKLIIAFEDGTKRESNVFQVPDSLRSRFNVYVDEDKLTVEPTDLLPPAGDWVRTDAWLSLGIILVLELLAAAMFLAYIQKPFTVLYSVALANLLTTAVSWLVLARYVKETAFLWFFCLLTETFIIRLMNKRKMSLKNSFLLSLVINVTSYSLGMIIAFWLDPLIF</sequence>
<keyword evidence="1" id="KW-0812">Transmembrane</keyword>
<dbReference type="AlphaFoldDB" id="A0A928DR99"/>
<keyword evidence="1" id="KW-1133">Transmembrane helix</keyword>
<reference evidence="3" key="1">
    <citation type="submission" date="2019-04" db="EMBL/GenBank/DDBJ databases">
        <title>Evolution of Biomass-Degrading Anaerobic Consortia Revealed by Metagenomics.</title>
        <authorList>
            <person name="Peng X."/>
        </authorList>
    </citation>
    <scope>NUCLEOTIDE SEQUENCE</scope>
    <source>
        <strain evidence="3">SIG66</strain>
    </source>
</reference>
<feature type="transmembrane region" description="Helical" evidence="1">
    <location>
        <begin position="143"/>
        <end position="164"/>
    </location>
</feature>
<evidence type="ECO:0008006" key="5">
    <source>
        <dbReference type="Google" id="ProtNLM"/>
    </source>
</evidence>
<evidence type="ECO:0000313" key="4">
    <source>
        <dbReference type="Proteomes" id="UP000725649"/>
    </source>
</evidence>
<dbReference type="Proteomes" id="UP000725649">
    <property type="component" value="Unassembled WGS sequence"/>
</dbReference>
<evidence type="ECO:0000256" key="1">
    <source>
        <dbReference type="SAM" id="Phobius"/>
    </source>
</evidence>
<organism evidence="3 4">
    <name type="scientific">Candidatus Avelusimicrobium gallicola</name>
    <dbReference type="NCBI Taxonomy" id="2562704"/>
    <lineage>
        <taxon>Bacteria</taxon>
        <taxon>Pseudomonadati</taxon>
        <taxon>Elusimicrobiota</taxon>
        <taxon>Elusimicrobia</taxon>
        <taxon>Elusimicrobiales</taxon>
        <taxon>Elusimicrobiaceae</taxon>
        <taxon>Candidatus Avelusimicrobium</taxon>
    </lineage>
</organism>
<feature type="transmembrane region" description="Helical" evidence="1">
    <location>
        <begin position="197"/>
        <end position="214"/>
    </location>
</feature>
<proteinExistence type="predicted"/>
<keyword evidence="2" id="KW-0732">Signal</keyword>
<evidence type="ECO:0000256" key="2">
    <source>
        <dbReference type="SAM" id="SignalP"/>
    </source>
</evidence>
<feature type="signal peptide" evidence="2">
    <location>
        <begin position="1"/>
        <end position="19"/>
    </location>
</feature>
<keyword evidence="1" id="KW-0472">Membrane</keyword>